<dbReference type="PANTHER" id="PTHR30183">
    <property type="entry name" value="MOLYBDENUM TRANSPORT SYSTEM PERMEASE PROTEIN MODB"/>
    <property type="match status" value="1"/>
</dbReference>
<keyword evidence="7 12" id="KW-0997">Cell inner membrane</keyword>
<keyword evidence="10 11" id="KW-0472">Membrane</keyword>
<evidence type="ECO:0000256" key="2">
    <source>
        <dbReference type="ARBA" id="ARBA00004429"/>
    </source>
</evidence>
<reference evidence="14" key="1">
    <citation type="submission" date="2024-07" db="EMBL/GenBank/DDBJ databases">
        <title>Genome Analysis of a Potential Novel Vibrio Species Secreting pH- and Thermo-stable Alginate Lyase and its Application in Producing Alginate Oligosaccharides.</title>
        <authorList>
            <person name="Huang H."/>
            <person name="Bao K."/>
        </authorList>
    </citation>
    <scope>NUCLEOTIDE SEQUENCE</scope>
    <source>
        <strain evidence="14">HB236076</strain>
        <plasmid evidence="14">p-HB236076</plasmid>
    </source>
</reference>
<dbReference type="AlphaFoldDB" id="A0AB39HKI8"/>
<keyword evidence="8 11" id="KW-0812">Transmembrane</keyword>
<feature type="domain" description="ABC transmembrane type-1" evidence="13">
    <location>
        <begin position="10"/>
        <end position="218"/>
    </location>
</feature>
<dbReference type="EMBL" id="CP162602">
    <property type="protein sequence ID" value="XDK27050.1"/>
    <property type="molecule type" value="Genomic_DNA"/>
</dbReference>
<accession>A0AB39HKI8</accession>
<dbReference type="NCBIfam" id="NF006939">
    <property type="entry name" value="PRK09421.1"/>
    <property type="match status" value="1"/>
</dbReference>
<dbReference type="FunFam" id="1.10.3720.10:FF:000018">
    <property type="entry name" value="Molybdenum transport system permease"/>
    <property type="match status" value="1"/>
</dbReference>
<comment type="function">
    <text evidence="1 12">Part of the binding-protein-dependent transport system for molybdenum; probably responsible for the translocation of the substrate across the membrane.</text>
</comment>
<dbReference type="PROSITE" id="PS50928">
    <property type="entry name" value="ABC_TM1"/>
    <property type="match status" value="1"/>
</dbReference>
<dbReference type="Gene3D" id="1.10.3720.10">
    <property type="entry name" value="MetI-like"/>
    <property type="match status" value="1"/>
</dbReference>
<dbReference type="GO" id="GO:0005886">
    <property type="term" value="C:plasma membrane"/>
    <property type="evidence" value="ECO:0007669"/>
    <property type="project" value="UniProtKB-SubCell"/>
</dbReference>
<evidence type="ECO:0000256" key="3">
    <source>
        <dbReference type="ARBA" id="ARBA00007069"/>
    </source>
</evidence>
<keyword evidence="4 11" id="KW-0813">Transport</keyword>
<geneLocation type="plasmid" evidence="14">
    <name>p-HB236076</name>
</geneLocation>
<evidence type="ECO:0000256" key="5">
    <source>
        <dbReference type="ARBA" id="ARBA00022475"/>
    </source>
</evidence>
<dbReference type="InterPro" id="IPR035906">
    <property type="entry name" value="MetI-like_sf"/>
</dbReference>
<dbReference type="Pfam" id="PF00528">
    <property type="entry name" value="BPD_transp_1"/>
    <property type="match status" value="1"/>
</dbReference>
<dbReference type="CDD" id="cd06261">
    <property type="entry name" value="TM_PBP2"/>
    <property type="match status" value="1"/>
</dbReference>
<keyword evidence="14" id="KW-0614">Plasmid</keyword>
<gene>
    <name evidence="14" type="primary">modB</name>
    <name evidence="14" type="ORF">AB0763_14890</name>
</gene>
<evidence type="ECO:0000256" key="4">
    <source>
        <dbReference type="ARBA" id="ARBA00022448"/>
    </source>
</evidence>
<dbReference type="NCBIfam" id="TIGR02141">
    <property type="entry name" value="modB_ABC"/>
    <property type="match status" value="1"/>
</dbReference>
<feature type="transmembrane region" description="Helical" evidence="11">
    <location>
        <begin position="136"/>
        <end position="156"/>
    </location>
</feature>
<dbReference type="GO" id="GO:0015098">
    <property type="term" value="F:molybdate ion transmembrane transporter activity"/>
    <property type="evidence" value="ECO:0007669"/>
    <property type="project" value="UniProtKB-UniRule"/>
</dbReference>
<feature type="transmembrane region" description="Helical" evidence="11">
    <location>
        <begin position="12"/>
        <end position="36"/>
    </location>
</feature>
<dbReference type="InterPro" id="IPR011867">
    <property type="entry name" value="ModB_ABC"/>
</dbReference>
<evidence type="ECO:0000259" key="13">
    <source>
        <dbReference type="PROSITE" id="PS50928"/>
    </source>
</evidence>
<dbReference type="PANTHER" id="PTHR30183:SF3">
    <property type="entry name" value="MOLYBDENUM TRANSPORT SYSTEM PERMEASE PROTEIN MODB"/>
    <property type="match status" value="1"/>
</dbReference>
<feature type="transmembrane region" description="Helical" evidence="11">
    <location>
        <begin position="197"/>
        <end position="218"/>
    </location>
</feature>
<dbReference type="KEGG" id="vih:AB0763_14890"/>
<evidence type="ECO:0000313" key="14">
    <source>
        <dbReference type="EMBL" id="XDK27050.1"/>
    </source>
</evidence>
<evidence type="ECO:0000256" key="6">
    <source>
        <dbReference type="ARBA" id="ARBA00022505"/>
    </source>
</evidence>
<keyword evidence="5" id="KW-1003">Cell membrane</keyword>
<dbReference type="SUPFAM" id="SSF161098">
    <property type="entry name" value="MetI-like"/>
    <property type="match status" value="1"/>
</dbReference>
<feature type="transmembrane region" description="Helical" evidence="11">
    <location>
        <begin position="89"/>
        <end position="107"/>
    </location>
</feature>
<evidence type="ECO:0000256" key="8">
    <source>
        <dbReference type="ARBA" id="ARBA00022692"/>
    </source>
</evidence>
<evidence type="ECO:0000256" key="1">
    <source>
        <dbReference type="ARBA" id="ARBA00002949"/>
    </source>
</evidence>
<evidence type="ECO:0000256" key="11">
    <source>
        <dbReference type="RuleBase" id="RU363032"/>
    </source>
</evidence>
<feature type="transmembrane region" description="Helical" evidence="11">
    <location>
        <begin position="48"/>
        <end position="69"/>
    </location>
</feature>
<organism evidence="14">
    <name type="scientific">Vibrio sp. HB236076</name>
    <dbReference type="NCBI Taxonomy" id="3232307"/>
    <lineage>
        <taxon>Bacteria</taxon>
        <taxon>Pseudomonadati</taxon>
        <taxon>Pseudomonadota</taxon>
        <taxon>Gammaproteobacteria</taxon>
        <taxon>Vibrionales</taxon>
        <taxon>Vibrionaceae</taxon>
        <taxon>Vibrio</taxon>
    </lineage>
</organism>
<dbReference type="InterPro" id="IPR000515">
    <property type="entry name" value="MetI-like"/>
</dbReference>
<name>A0AB39HKI8_9VIBR</name>
<sequence length="224" mass="24621">MISDYEWAAIILSLKVACIAVLVSAPFAIVCAWVLAKKEFKAKALLDCFIHLPLVLPPVVIGYLLLVVMGRQGIIGQWLYEWFGLTFSFSWRGAALAAAVVSFPLMVRSIRQSLEAIDHRLEQAARTMGASSLATFFRVTLPLSLPGLLSGVVLAFSRSLGEFGATITFAANIPGETRTLPLAMYTFIETPGAEYEAMRLCLFSILIALLSLLVSQWLSQRIHR</sequence>
<comment type="similarity">
    <text evidence="3 12">Belongs to the binding-protein-dependent transport system permease family. CysTW subfamily.</text>
</comment>
<evidence type="ECO:0000256" key="10">
    <source>
        <dbReference type="ARBA" id="ARBA00023136"/>
    </source>
</evidence>
<evidence type="ECO:0000256" key="12">
    <source>
        <dbReference type="RuleBase" id="RU365097"/>
    </source>
</evidence>
<keyword evidence="6 12" id="KW-0500">Molybdenum</keyword>
<comment type="subcellular location">
    <subcellularLocation>
        <location evidence="2 12">Cell inner membrane</location>
        <topology evidence="2 12">Multi-pass membrane protein</topology>
    </subcellularLocation>
    <subcellularLocation>
        <location evidence="11">Cell membrane</location>
        <topology evidence="11">Multi-pass membrane protein</topology>
    </subcellularLocation>
</comment>
<evidence type="ECO:0000256" key="9">
    <source>
        <dbReference type="ARBA" id="ARBA00022989"/>
    </source>
</evidence>
<keyword evidence="9 11" id="KW-1133">Transmembrane helix</keyword>
<evidence type="ECO:0000256" key="7">
    <source>
        <dbReference type="ARBA" id="ARBA00022519"/>
    </source>
</evidence>
<protein>
    <recommendedName>
        <fullName evidence="12">Molybdenum transport system permease</fullName>
    </recommendedName>
</protein>
<dbReference type="RefSeq" id="WP_306099229.1">
    <property type="nucleotide sequence ID" value="NZ_CP162602.1"/>
</dbReference>
<proteinExistence type="inferred from homology"/>